<dbReference type="Gene3D" id="3.50.50.60">
    <property type="entry name" value="FAD/NAD(P)-binding domain"/>
    <property type="match status" value="1"/>
</dbReference>
<feature type="non-terminal residue" evidence="5">
    <location>
        <position position="402"/>
    </location>
</feature>
<evidence type="ECO:0000313" key="6">
    <source>
        <dbReference type="Proteomes" id="UP000475666"/>
    </source>
</evidence>
<keyword evidence="3" id="KW-0274">FAD</keyword>
<feature type="domain" description="FAD-binding" evidence="4">
    <location>
        <begin position="11"/>
        <end position="336"/>
    </location>
</feature>
<name>A0A6G3TEC9_9ACTN</name>
<dbReference type="GO" id="GO:0071949">
    <property type="term" value="F:FAD binding"/>
    <property type="evidence" value="ECO:0007669"/>
    <property type="project" value="InterPro"/>
</dbReference>
<reference evidence="5 6" key="1">
    <citation type="submission" date="2020-01" db="EMBL/GenBank/DDBJ databases">
        <title>Insect and environment-associated Actinomycetes.</title>
        <authorList>
            <person name="Currrie C."/>
            <person name="Chevrette M."/>
            <person name="Carlson C."/>
            <person name="Stubbendieck R."/>
            <person name="Wendt-Pienkowski E."/>
        </authorList>
    </citation>
    <scope>NUCLEOTIDE SEQUENCE [LARGE SCALE GENOMIC DNA]</scope>
    <source>
        <strain evidence="5 6">SID7739</strain>
    </source>
</reference>
<dbReference type="EMBL" id="JAAGMQ010000500">
    <property type="protein sequence ID" value="NEC34953.1"/>
    <property type="molecule type" value="Genomic_DNA"/>
</dbReference>
<evidence type="ECO:0000313" key="5">
    <source>
        <dbReference type="EMBL" id="NEC34953.1"/>
    </source>
</evidence>
<accession>A0A6G3TEC9</accession>
<dbReference type="InterPro" id="IPR050641">
    <property type="entry name" value="RIFMO-like"/>
</dbReference>
<gene>
    <name evidence="5" type="ORF">G3I66_17555</name>
</gene>
<evidence type="ECO:0000256" key="1">
    <source>
        <dbReference type="ARBA" id="ARBA00001974"/>
    </source>
</evidence>
<dbReference type="PRINTS" id="PR00420">
    <property type="entry name" value="RNGMNOXGNASE"/>
</dbReference>
<dbReference type="InterPro" id="IPR002938">
    <property type="entry name" value="FAD-bd"/>
</dbReference>
<dbReference type="RefSeq" id="WP_164275403.1">
    <property type="nucleotide sequence ID" value="NZ_JAAGMQ010000500.1"/>
</dbReference>
<dbReference type="PANTHER" id="PTHR43004:SF19">
    <property type="entry name" value="BINDING MONOOXYGENASE, PUTATIVE (JCVI)-RELATED"/>
    <property type="match status" value="1"/>
</dbReference>
<protein>
    <recommendedName>
        <fullName evidence="4">FAD-binding domain-containing protein</fullName>
    </recommendedName>
</protein>
<dbReference type="Pfam" id="PF01494">
    <property type="entry name" value="FAD_binding_3"/>
    <property type="match status" value="1"/>
</dbReference>
<organism evidence="5 6">
    <name type="scientific">Streptomyces rubrogriseus</name>
    <dbReference type="NCBI Taxonomy" id="194673"/>
    <lineage>
        <taxon>Bacteria</taxon>
        <taxon>Bacillati</taxon>
        <taxon>Actinomycetota</taxon>
        <taxon>Actinomycetes</taxon>
        <taxon>Kitasatosporales</taxon>
        <taxon>Streptomycetaceae</taxon>
        <taxon>Streptomyces</taxon>
        <taxon>Streptomyces violaceoruber group</taxon>
    </lineage>
</organism>
<keyword evidence="2" id="KW-0285">Flavoprotein</keyword>
<dbReference type="AlphaFoldDB" id="A0A6G3TEC9"/>
<comment type="cofactor">
    <cofactor evidence="1">
        <name>FAD</name>
        <dbReference type="ChEBI" id="CHEBI:57692"/>
    </cofactor>
</comment>
<proteinExistence type="predicted"/>
<sequence length="402" mass="43276">MTAESGTTERCSVVIVGGGTCGLAAACELLQLGVSVRLLESQPEAAKGSRAILLWPLGLAVLRHLGLYEEAVRRGLPLRSLVYHLDGGRRLRSEIGAENEALLLPQEQTSRLLEERLTELGGRVERSARVTDVVADDRGVTVKTQGPDGGELVEADWLIGADGLGSTVRERLGVEFPGTTLPTTYLAAEGRVDGEAERGAVHYFLRSTGPMVFAPLRDGVTRLGTPVGPDTPLVAETVQRLLDERGPGGLRVRELDTLDTFGSQERIATELRKGRCFLVGDAAHTHSPIGGQGLNLGLQDVHNLAWKLAGVISGTFDAAILDSYDSERRQAAEQILVSTGRFTRMFTLGPAAARVRNAAWRLLETTGVLRRRLVPLLAGWRVRYEGGGLTSEPERTGRGLRA</sequence>
<evidence type="ECO:0000259" key="4">
    <source>
        <dbReference type="Pfam" id="PF01494"/>
    </source>
</evidence>
<dbReference type="Gene3D" id="3.30.70.2450">
    <property type="match status" value="1"/>
</dbReference>
<dbReference type="GO" id="GO:0016709">
    <property type="term" value="F:oxidoreductase activity, acting on paired donors, with incorporation or reduction of molecular oxygen, NAD(P)H as one donor, and incorporation of one atom of oxygen"/>
    <property type="evidence" value="ECO:0007669"/>
    <property type="project" value="UniProtKB-ARBA"/>
</dbReference>
<dbReference type="SUPFAM" id="SSF51905">
    <property type="entry name" value="FAD/NAD(P)-binding domain"/>
    <property type="match status" value="1"/>
</dbReference>
<comment type="caution">
    <text evidence="5">The sequence shown here is derived from an EMBL/GenBank/DDBJ whole genome shotgun (WGS) entry which is preliminary data.</text>
</comment>
<dbReference type="PANTHER" id="PTHR43004">
    <property type="entry name" value="TRK SYSTEM POTASSIUM UPTAKE PROTEIN"/>
    <property type="match status" value="1"/>
</dbReference>
<dbReference type="Proteomes" id="UP000475666">
    <property type="component" value="Unassembled WGS sequence"/>
</dbReference>
<dbReference type="InterPro" id="IPR036188">
    <property type="entry name" value="FAD/NAD-bd_sf"/>
</dbReference>
<evidence type="ECO:0000256" key="2">
    <source>
        <dbReference type="ARBA" id="ARBA00022630"/>
    </source>
</evidence>
<evidence type="ECO:0000256" key="3">
    <source>
        <dbReference type="ARBA" id="ARBA00022827"/>
    </source>
</evidence>